<dbReference type="RefSeq" id="WP_124924426.1">
    <property type="nucleotide sequence ID" value="NZ_BMOH01000001.1"/>
</dbReference>
<dbReference type="EMBL" id="RQXV01000001">
    <property type="protein sequence ID" value="RRD01353.1"/>
    <property type="molecule type" value="Genomic_DNA"/>
</dbReference>
<feature type="transmembrane region" description="Helical" evidence="8">
    <location>
        <begin position="288"/>
        <end position="308"/>
    </location>
</feature>
<dbReference type="GO" id="GO:0005886">
    <property type="term" value="C:plasma membrane"/>
    <property type="evidence" value="ECO:0007669"/>
    <property type="project" value="UniProtKB-SubCell"/>
</dbReference>
<feature type="transmembrane region" description="Helical" evidence="8">
    <location>
        <begin position="125"/>
        <end position="145"/>
    </location>
</feature>
<feature type="transmembrane region" description="Helical" evidence="8">
    <location>
        <begin position="228"/>
        <end position="249"/>
    </location>
</feature>
<comment type="subcellular location">
    <subcellularLocation>
        <location evidence="1">Cell membrane</location>
        <topology evidence="1">Multi-pass membrane protein</topology>
    </subcellularLocation>
</comment>
<dbReference type="PANTHER" id="PTHR36838">
    <property type="entry name" value="AUXIN EFFLUX CARRIER FAMILY PROTEIN"/>
    <property type="match status" value="1"/>
</dbReference>
<dbReference type="Pfam" id="PF03547">
    <property type="entry name" value="Mem_trans"/>
    <property type="match status" value="1"/>
</dbReference>
<evidence type="ECO:0000256" key="8">
    <source>
        <dbReference type="SAM" id="Phobius"/>
    </source>
</evidence>
<evidence type="ECO:0000256" key="5">
    <source>
        <dbReference type="ARBA" id="ARBA00022692"/>
    </source>
</evidence>
<feature type="transmembrane region" description="Helical" evidence="8">
    <location>
        <begin position="38"/>
        <end position="57"/>
    </location>
</feature>
<feature type="transmembrane region" description="Helical" evidence="8">
    <location>
        <begin position="255"/>
        <end position="276"/>
    </location>
</feature>
<dbReference type="GO" id="GO:0055085">
    <property type="term" value="P:transmembrane transport"/>
    <property type="evidence" value="ECO:0007669"/>
    <property type="project" value="InterPro"/>
</dbReference>
<comment type="similarity">
    <text evidence="2">Belongs to the auxin efflux carrier (TC 2.A.69) family.</text>
</comment>
<reference evidence="9 10" key="1">
    <citation type="submission" date="2018-11" db="EMBL/GenBank/DDBJ databases">
        <title>The draft genome sequence of Amphritea balenae JAMM 1525T.</title>
        <authorList>
            <person name="Fang Z."/>
            <person name="Zhang Y."/>
            <person name="Han X."/>
        </authorList>
    </citation>
    <scope>NUCLEOTIDE SEQUENCE [LARGE SCALE GENOMIC DNA]</scope>
    <source>
        <strain evidence="9 10">JAMM 1525</strain>
    </source>
</reference>
<dbReference type="PANTHER" id="PTHR36838:SF3">
    <property type="entry name" value="TRANSPORTER AUXIN EFFLUX CARRIER EC FAMILY"/>
    <property type="match status" value="1"/>
</dbReference>
<dbReference type="Gene3D" id="1.20.1530.20">
    <property type="match status" value="1"/>
</dbReference>
<accession>A0A3P1SZ08</accession>
<keyword evidence="3" id="KW-0813">Transport</keyword>
<dbReference type="AlphaFoldDB" id="A0A3P1SZ08"/>
<evidence type="ECO:0000256" key="7">
    <source>
        <dbReference type="ARBA" id="ARBA00023136"/>
    </source>
</evidence>
<name>A0A3P1SZ08_9GAMM</name>
<dbReference type="Proteomes" id="UP000267535">
    <property type="component" value="Unassembled WGS sequence"/>
</dbReference>
<keyword evidence="6 8" id="KW-1133">Transmembrane helix</keyword>
<evidence type="ECO:0000256" key="3">
    <source>
        <dbReference type="ARBA" id="ARBA00022448"/>
    </source>
</evidence>
<evidence type="ECO:0000313" key="10">
    <source>
        <dbReference type="Proteomes" id="UP000267535"/>
    </source>
</evidence>
<evidence type="ECO:0000313" key="9">
    <source>
        <dbReference type="EMBL" id="RRD01353.1"/>
    </source>
</evidence>
<evidence type="ECO:0000256" key="2">
    <source>
        <dbReference type="ARBA" id="ARBA00010145"/>
    </source>
</evidence>
<comment type="caution">
    <text evidence="9">The sequence shown here is derived from an EMBL/GenBank/DDBJ whole genome shotgun (WGS) entry which is preliminary data.</text>
</comment>
<feature type="transmembrane region" description="Helical" evidence="8">
    <location>
        <begin position="199"/>
        <end position="219"/>
    </location>
</feature>
<sequence>MQLLFDIVIPVFLLMVLGWGCRRYGLLEEHSAGSLNSYVFYIAVPALMFLSTASVDIDSVLRWDFIAVYLGGSCLAVVLSFLCWRRLNLEQPLDWTVIALNSAWANTVYMGVPIFYFMFGDRGTLPVVISTLASNLVFILILALMSEIQNSEAGIWQKLKKLLVQALLKNPIMMAPILGMLVSISGLNLPAVILTPLDMLAPSAAPVALFALGMSLYGLEVKRAGFDLAWLSLVKLILHPLVTYLLALAVGLDPFWAASAVLLASLPTGAMVFVLAQQYQTRVTLTSATIMVTTLLSIVTLAVILPVLKQWGG</sequence>
<proteinExistence type="inferred from homology"/>
<keyword evidence="7 8" id="KW-0472">Membrane</keyword>
<feature type="transmembrane region" description="Helical" evidence="8">
    <location>
        <begin position="7"/>
        <end position="26"/>
    </location>
</feature>
<evidence type="ECO:0000256" key="6">
    <source>
        <dbReference type="ARBA" id="ARBA00022989"/>
    </source>
</evidence>
<evidence type="ECO:0000256" key="4">
    <source>
        <dbReference type="ARBA" id="ARBA00022475"/>
    </source>
</evidence>
<keyword evidence="4" id="KW-1003">Cell membrane</keyword>
<gene>
    <name evidence="9" type="ORF">EHS89_01985</name>
</gene>
<feature type="transmembrane region" description="Helical" evidence="8">
    <location>
        <begin position="63"/>
        <end position="84"/>
    </location>
</feature>
<evidence type="ECO:0000256" key="1">
    <source>
        <dbReference type="ARBA" id="ARBA00004651"/>
    </source>
</evidence>
<keyword evidence="5 8" id="KW-0812">Transmembrane</keyword>
<keyword evidence="10" id="KW-1185">Reference proteome</keyword>
<dbReference type="InterPro" id="IPR038770">
    <property type="entry name" value="Na+/solute_symporter_sf"/>
</dbReference>
<organism evidence="9 10">
    <name type="scientific">Amphritea balenae</name>
    <dbReference type="NCBI Taxonomy" id="452629"/>
    <lineage>
        <taxon>Bacteria</taxon>
        <taxon>Pseudomonadati</taxon>
        <taxon>Pseudomonadota</taxon>
        <taxon>Gammaproteobacteria</taxon>
        <taxon>Oceanospirillales</taxon>
        <taxon>Oceanospirillaceae</taxon>
        <taxon>Amphritea</taxon>
    </lineage>
</organism>
<dbReference type="InterPro" id="IPR004776">
    <property type="entry name" value="Mem_transp_PIN-like"/>
</dbReference>
<feature type="transmembrane region" description="Helical" evidence="8">
    <location>
        <begin position="166"/>
        <end position="187"/>
    </location>
</feature>
<feature type="transmembrane region" description="Helical" evidence="8">
    <location>
        <begin position="96"/>
        <end position="119"/>
    </location>
</feature>
<dbReference type="OrthoDB" id="9810457at2"/>
<protein>
    <submittedName>
        <fullName evidence="9">AEC family transporter</fullName>
    </submittedName>
</protein>